<keyword evidence="1" id="KW-0472">Membrane</keyword>
<sequence length="139" mass="16302">MLFTLALIILGATVVVFFSQEFAGVFKKIFAIPGVKLFMPLAFVSWLIDSFEPWVFWLLLKCKEGLLYLIYQFAEWMPWKKNAVALAQILILFLLPMIAMGILFLWAKFKKMHEPWPYTYDIGVVLWIISFILLTVYRP</sequence>
<feature type="transmembrane region" description="Helical" evidence="1">
    <location>
        <begin position="118"/>
        <end position="137"/>
    </location>
</feature>
<keyword evidence="1" id="KW-0812">Transmembrane</keyword>
<evidence type="ECO:0008006" key="4">
    <source>
        <dbReference type="Google" id="ProtNLM"/>
    </source>
</evidence>
<organism evidence="2 3">
    <name type="scientific">Legionella oakridgensis</name>
    <dbReference type="NCBI Taxonomy" id="29423"/>
    <lineage>
        <taxon>Bacteria</taxon>
        <taxon>Pseudomonadati</taxon>
        <taxon>Pseudomonadota</taxon>
        <taxon>Gammaproteobacteria</taxon>
        <taxon>Legionellales</taxon>
        <taxon>Legionellaceae</taxon>
        <taxon>Legionella</taxon>
    </lineage>
</organism>
<evidence type="ECO:0000256" key="1">
    <source>
        <dbReference type="SAM" id="Phobius"/>
    </source>
</evidence>
<evidence type="ECO:0000313" key="3">
    <source>
        <dbReference type="Proteomes" id="UP000054858"/>
    </source>
</evidence>
<comment type="caution">
    <text evidence="2">The sequence shown here is derived from an EMBL/GenBank/DDBJ whole genome shotgun (WGS) entry which is preliminary data.</text>
</comment>
<keyword evidence="1" id="KW-1133">Transmembrane helix</keyword>
<feature type="transmembrane region" description="Helical" evidence="1">
    <location>
        <begin position="55"/>
        <end position="74"/>
    </location>
</feature>
<protein>
    <recommendedName>
        <fullName evidence="4">Transmembrane protein</fullName>
    </recommendedName>
</protein>
<feature type="transmembrane region" description="Helical" evidence="1">
    <location>
        <begin position="29"/>
        <end position="48"/>
    </location>
</feature>
<dbReference type="PATRIC" id="fig|29423.5.peg.2109"/>
<accession>A0A0W0WX54</accession>
<dbReference type="AlphaFoldDB" id="A0A0W0WX54"/>
<reference evidence="2 3" key="1">
    <citation type="submission" date="2015-11" db="EMBL/GenBank/DDBJ databases">
        <title>Genomic analysis of 38 Legionella species identifies large and diverse effector repertoires.</title>
        <authorList>
            <person name="Burstein D."/>
            <person name="Amaro F."/>
            <person name="Zusman T."/>
            <person name="Lifshitz Z."/>
            <person name="Cohen O."/>
            <person name="Gilbert J.A."/>
            <person name="Pupko T."/>
            <person name="Shuman H.A."/>
            <person name="Segal G."/>
        </authorList>
    </citation>
    <scope>NUCLEOTIDE SEQUENCE [LARGE SCALE GENOMIC DNA]</scope>
    <source>
        <strain evidence="2 3">Oak Ridge-10</strain>
    </source>
</reference>
<evidence type="ECO:0000313" key="2">
    <source>
        <dbReference type="EMBL" id="KTD36874.1"/>
    </source>
</evidence>
<gene>
    <name evidence="2" type="ORF">Loak_2010</name>
</gene>
<proteinExistence type="predicted"/>
<dbReference type="EMBL" id="LNYP01000031">
    <property type="protein sequence ID" value="KTD36874.1"/>
    <property type="molecule type" value="Genomic_DNA"/>
</dbReference>
<dbReference type="RefSeq" id="WP_035893375.1">
    <property type="nucleotide sequence ID" value="NZ_LCUA01000027.1"/>
</dbReference>
<dbReference type="Proteomes" id="UP000054858">
    <property type="component" value="Unassembled WGS sequence"/>
</dbReference>
<feature type="transmembrane region" description="Helical" evidence="1">
    <location>
        <begin position="86"/>
        <end position="106"/>
    </location>
</feature>
<name>A0A0W0WX54_9GAMM</name>